<dbReference type="OrthoDB" id="3053737at2759"/>
<proteinExistence type="predicted"/>
<dbReference type="Proteomes" id="UP000297245">
    <property type="component" value="Unassembled WGS sequence"/>
</dbReference>
<dbReference type="EMBL" id="ML179472">
    <property type="protein sequence ID" value="THU86939.1"/>
    <property type="molecule type" value="Genomic_DNA"/>
</dbReference>
<keyword evidence="2" id="KW-1185">Reference proteome</keyword>
<evidence type="ECO:0000313" key="1">
    <source>
        <dbReference type="EMBL" id="THU86939.1"/>
    </source>
</evidence>
<evidence type="ECO:0000313" key="2">
    <source>
        <dbReference type="Proteomes" id="UP000297245"/>
    </source>
</evidence>
<accession>A0A4S8LDH5</accession>
<gene>
    <name evidence="1" type="ORF">K435DRAFT_867785</name>
</gene>
<name>A0A4S8LDH5_DENBC</name>
<sequence>MPDCWEHVAKSKASNPENEKLVLPSDLGAGKRMRLGLEFLAEEEARLHEAHGIDLIARLQYISWTINALNDRKIVYTRGQDPRTKSFKLWKTQQDMRTARLADTTVTFGSSPSLQGAPDNNARKGLVRHGYDLSTASTLMISGGVTIAVVLPGGQAFVIKLRPTSERSPSSMLLEPPFSFNGSGIEPFNPPRCRQLKQACGRGYSYYERARKIKVQQDAFCPAALSGNWGTIGGSTAKFPEDLQWEALVDVLRGRVKIQNLCYEAVDLDGIIRLTNETMFNGEPPAVALFSTDGRYKREAYRGSGLAPKVLAENGLAVAMKSDPVPNSRYLLHEAQQAHYSCFLDNLALAAVTTTLQKLWVRMIELDIKEGYYADLVLWDSHPLSLGATSKQVFIDRIAQLEHPHVTSDKPLKSQRRLKLQIGRKKREWQYSGIDILPLGPKESFRTGSDGQVVLLVNAESIERPPFVVPTDTEPPIDEDLGYDTDDDELESREINSFLFWPVSCMRAWSWDVLTSSQGNFSGPPKSAPPGTVVARAPFQARPNSSRTPLLCLSLLQAPIVAMSNLRQISNGKIPYESSSFNLDPKLAGDDNTNESSPDFEAEGCTLFISVFTDAFPGLLRSGGSDTLVMPPAHPSGHFVYSPNRSL</sequence>
<dbReference type="Gene3D" id="3.20.20.140">
    <property type="entry name" value="Metal-dependent hydrolases"/>
    <property type="match status" value="1"/>
</dbReference>
<dbReference type="AlphaFoldDB" id="A0A4S8LDH5"/>
<reference evidence="1 2" key="1">
    <citation type="journal article" date="2019" name="Nat. Ecol. Evol.">
        <title>Megaphylogeny resolves global patterns of mushroom evolution.</title>
        <authorList>
            <person name="Varga T."/>
            <person name="Krizsan K."/>
            <person name="Foldi C."/>
            <person name="Dima B."/>
            <person name="Sanchez-Garcia M."/>
            <person name="Sanchez-Ramirez S."/>
            <person name="Szollosi G.J."/>
            <person name="Szarkandi J.G."/>
            <person name="Papp V."/>
            <person name="Albert L."/>
            <person name="Andreopoulos W."/>
            <person name="Angelini C."/>
            <person name="Antonin V."/>
            <person name="Barry K.W."/>
            <person name="Bougher N.L."/>
            <person name="Buchanan P."/>
            <person name="Buyck B."/>
            <person name="Bense V."/>
            <person name="Catcheside P."/>
            <person name="Chovatia M."/>
            <person name="Cooper J."/>
            <person name="Damon W."/>
            <person name="Desjardin D."/>
            <person name="Finy P."/>
            <person name="Geml J."/>
            <person name="Haridas S."/>
            <person name="Hughes K."/>
            <person name="Justo A."/>
            <person name="Karasinski D."/>
            <person name="Kautmanova I."/>
            <person name="Kiss B."/>
            <person name="Kocsube S."/>
            <person name="Kotiranta H."/>
            <person name="LaButti K.M."/>
            <person name="Lechner B.E."/>
            <person name="Liimatainen K."/>
            <person name="Lipzen A."/>
            <person name="Lukacs Z."/>
            <person name="Mihaltcheva S."/>
            <person name="Morgado L.N."/>
            <person name="Niskanen T."/>
            <person name="Noordeloos M.E."/>
            <person name="Ohm R.A."/>
            <person name="Ortiz-Santana B."/>
            <person name="Ovrebo C."/>
            <person name="Racz N."/>
            <person name="Riley R."/>
            <person name="Savchenko A."/>
            <person name="Shiryaev A."/>
            <person name="Soop K."/>
            <person name="Spirin V."/>
            <person name="Szebenyi C."/>
            <person name="Tomsovsky M."/>
            <person name="Tulloss R.E."/>
            <person name="Uehling J."/>
            <person name="Grigoriev I.V."/>
            <person name="Vagvolgyi C."/>
            <person name="Papp T."/>
            <person name="Martin F.M."/>
            <person name="Miettinen O."/>
            <person name="Hibbett D.S."/>
            <person name="Nagy L.G."/>
        </authorList>
    </citation>
    <scope>NUCLEOTIDE SEQUENCE [LARGE SCALE GENOMIC DNA]</scope>
    <source>
        <strain evidence="1 2">CBS 962.96</strain>
    </source>
</reference>
<organism evidence="1 2">
    <name type="scientific">Dendrothele bispora (strain CBS 962.96)</name>
    <dbReference type="NCBI Taxonomy" id="1314807"/>
    <lineage>
        <taxon>Eukaryota</taxon>
        <taxon>Fungi</taxon>
        <taxon>Dikarya</taxon>
        <taxon>Basidiomycota</taxon>
        <taxon>Agaricomycotina</taxon>
        <taxon>Agaricomycetes</taxon>
        <taxon>Agaricomycetidae</taxon>
        <taxon>Agaricales</taxon>
        <taxon>Agaricales incertae sedis</taxon>
        <taxon>Dendrothele</taxon>
    </lineage>
</organism>
<protein>
    <submittedName>
        <fullName evidence="1">Uncharacterized protein</fullName>
    </submittedName>
</protein>